<accession>A0AAE3GKX3</accession>
<dbReference type="InterPro" id="IPR002397">
    <property type="entry name" value="Cyt_P450_B"/>
</dbReference>
<dbReference type="GO" id="GO:0005506">
    <property type="term" value="F:iron ion binding"/>
    <property type="evidence" value="ECO:0007669"/>
    <property type="project" value="InterPro"/>
</dbReference>
<dbReference type="GO" id="GO:0016705">
    <property type="term" value="F:oxidoreductase activity, acting on paired donors, with incorporation or reduction of molecular oxygen"/>
    <property type="evidence" value="ECO:0007669"/>
    <property type="project" value="InterPro"/>
</dbReference>
<dbReference type="CDD" id="cd11029">
    <property type="entry name" value="CYP107-like"/>
    <property type="match status" value="1"/>
</dbReference>
<evidence type="ECO:0000256" key="3">
    <source>
        <dbReference type="ARBA" id="ARBA00022723"/>
    </source>
</evidence>
<evidence type="ECO:0000256" key="5">
    <source>
        <dbReference type="ARBA" id="ARBA00023004"/>
    </source>
</evidence>
<dbReference type="InterPro" id="IPR001128">
    <property type="entry name" value="Cyt_P450"/>
</dbReference>
<gene>
    <name evidence="8" type="ORF">LX83_006404</name>
</gene>
<organism evidence="8 9">
    <name type="scientific">Goodfellowiella coeruleoviolacea</name>
    <dbReference type="NCBI Taxonomy" id="334858"/>
    <lineage>
        <taxon>Bacteria</taxon>
        <taxon>Bacillati</taxon>
        <taxon>Actinomycetota</taxon>
        <taxon>Actinomycetes</taxon>
        <taxon>Pseudonocardiales</taxon>
        <taxon>Pseudonocardiaceae</taxon>
        <taxon>Goodfellowiella</taxon>
    </lineage>
</organism>
<dbReference type="Gene3D" id="1.10.630.10">
    <property type="entry name" value="Cytochrome P450"/>
    <property type="match status" value="1"/>
</dbReference>
<dbReference type="PRINTS" id="PR00359">
    <property type="entry name" value="BP450"/>
</dbReference>
<dbReference type="SUPFAM" id="SSF48264">
    <property type="entry name" value="Cytochrome P450"/>
    <property type="match status" value="1"/>
</dbReference>
<evidence type="ECO:0000256" key="2">
    <source>
        <dbReference type="ARBA" id="ARBA00022617"/>
    </source>
</evidence>
<proteinExistence type="inferred from homology"/>
<dbReference type="Proteomes" id="UP001206128">
    <property type="component" value="Unassembled WGS sequence"/>
</dbReference>
<dbReference type="PROSITE" id="PS00086">
    <property type="entry name" value="CYTOCHROME_P450"/>
    <property type="match status" value="1"/>
</dbReference>
<dbReference type="GO" id="GO:0020037">
    <property type="term" value="F:heme binding"/>
    <property type="evidence" value="ECO:0007669"/>
    <property type="project" value="InterPro"/>
</dbReference>
<dbReference type="EMBL" id="JAMTCK010000019">
    <property type="protein sequence ID" value="MCP2169518.1"/>
    <property type="molecule type" value="Genomic_DNA"/>
</dbReference>
<keyword evidence="2 7" id="KW-0349">Heme</keyword>
<keyword evidence="6 7" id="KW-0503">Monooxygenase</keyword>
<keyword evidence="4 7" id="KW-0560">Oxidoreductase</keyword>
<protein>
    <submittedName>
        <fullName evidence="8">Cytochrome P450</fullName>
    </submittedName>
</protein>
<reference evidence="8" key="1">
    <citation type="submission" date="2022-06" db="EMBL/GenBank/DDBJ databases">
        <title>Genomic Encyclopedia of Archaeal and Bacterial Type Strains, Phase II (KMG-II): from individual species to whole genera.</title>
        <authorList>
            <person name="Goeker M."/>
        </authorList>
    </citation>
    <scope>NUCLEOTIDE SEQUENCE</scope>
    <source>
        <strain evidence="8">DSM 43935</strain>
    </source>
</reference>
<evidence type="ECO:0000256" key="1">
    <source>
        <dbReference type="ARBA" id="ARBA00010617"/>
    </source>
</evidence>
<dbReference type="InterPro" id="IPR017972">
    <property type="entry name" value="Cyt_P450_CS"/>
</dbReference>
<dbReference type="FunFam" id="1.10.630.10:FF:000018">
    <property type="entry name" value="Cytochrome P450 monooxygenase"/>
    <property type="match status" value="1"/>
</dbReference>
<keyword evidence="5 7" id="KW-0408">Iron</keyword>
<dbReference type="InterPro" id="IPR036396">
    <property type="entry name" value="Cyt_P450_sf"/>
</dbReference>
<dbReference type="PANTHER" id="PTHR46696">
    <property type="entry name" value="P450, PUTATIVE (EUROFUNG)-RELATED"/>
    <property type="match status" value="1"/>
</dbReference>
<evidence type="ECO:0000256" key="6">
    <source>
        <dbReference type="ARBA" id="ARBA00023033"/>
    </source>
</evidence>
<comment type="similarity">
    <text evidence="1 7">Belongs to the cytochrome P450 family.</text>
</comment>
<evidence type="ECO:0000313" key="9">
    <source>
        <dbReference type="Proteomes" id="UP001206128"/>
    </source>
</evidence>
<evidence type="ECO:0000313" key="8">
    <source>
        <dbReference type="EMBL" id="MCP2169518.1"/>
    </source>
</evidence>
<sequence>MRGTPTTEVRWLDESFTNDPYALYAELRKSGPAHQVVLPSGLKVWLITGYEEARAALADPSVSKDGRAFQAVFDKHVTNPAERGEFADVLSAHMLNSDPPDHTRLRKLVTKAFTARRIEQLRPRIEEITAELLDQMAGKDEVELLDAFAFPLPITVICELLAVPMDDRDAFRDWSNTIISGRGDDAMRDASMAMAGYLTQLIAHKRANPGDDMFSALIQASDEDDRLNEAELISMAFLLLVAGHETTVNLIGNGVLALLRHPDQLAALRADFGLLPNAIEEFLRYEGPVNTATLRFTTQPLRLGEVVIPAEEIVLVALASANRDPGRFADPDKLDITRPTSGHVAFGHGIHYCLGAPLARLEGEIAIRRLLERFPNLRLAADPVELSWRGSTIVHGLRTLPVGLA</sequence>
<keyword evidence="3 7" id="KW-0479">Metal-binding</keyword>
<comment type="caution">
    <text evidence="8">The sequence shown here is derived from an EMBL/GenBank/DDBJ whole genome shotgun (WGS) entry which is preliminary data.</text>
</comment>
<keyword evidence="9" id="KW-1185">Reference proteome</keyword>
<evidence type="ECO:0000256" key="7">
    <source>
        <dbReference type="RuleBase" id="RU000461"/>
    </source>
</evidence>
<dbReference type="PANTHER" id="PTHR46696:SF1">
    <property type="entry name" value="CYTOCHROME P450 YJIB-RELATED"/>
    <property type="match status" value="1"/>
</dbReference>
<dbReference type="GO" id="GO:0004497">
    <property type="term" value="F:monooxygenase activity"/>
    <property type="evidence" value="ECO:0007669"/>
    <property type="project" value="UniProtKB-KW"/>
</dbReference>
<evidence type="ECO:0000256" key="4">
    <source>
        <dbReference type="ARBA" id="ARBA00023002"/>
    </source>
</evidence>
<dbReference type="RefSeq" id="WP_253778384.1">
    <property type="nucleotide sequence ID" value="NZ_JAMTCK010000019.1"/>
</dbReference>
<dbReference type="AlphaFoldDB" id="A0AAE3GKX3"/>
<dbReference type="Pfam" id="PF00067">
    <property type="entry name" value="p450"/>
    <property type="match status" value="1"/>
</dbReference>
<name>A0AAE3GKX3_9PSEU</name>